<dbReference type="STRING" id="645274.SAMN04487901_11376"/>
<dbReference type="InterPro" id="IPR039418">
    <property type="entry name" value="LexA-like"/>
</dbReference>
<sequence length="280" mass="31640">MEIYVMSPEEVKDWLKRMNIAFEVCDTPIPIMGNKVNCGVTLGVGDEMIEGYYYLPKSAVGLYPLIEVTAQGDSMIDAGIEEGDLLRLELGALPSDGDIVLAEIDGESTVKVFFTDAEKRHWLCPMNPRYRPIQLKETMNVRITGVVRTVVKSVVRKSYGECMAVLNRANAQRQKETDVMQRLCEAVKEGSHLFWASSAWAVAYGVVRDVCGFEDSMTGFERKVRGLSLPASFKYTCTPSTVQRTISNHSYMRLHIDKWREMGASPREVVLMEFLRNFLE</sequence>
<dbReference type="SUPFAM" id="SSF51306">
    <property type="entry name" value="LexA/Signal peptidase"/>
    <property type="match status" value="1"/>
</dbReference>
<name>A0A1H0JWY3_9BACT</name>
<dbReference type="CDD" id="cd06529">
    <property type="entry name" value="S24_LexA-like"/>
    <property type="match status" value="1"/>
</dbReference>
<evidence type="ECO:0000313" key="4">
    <source>
        <dbReference type="Proteomes" id="UP000198779"/>
    </source>
</evidence>
<dbReference type="InterPro" id="IPR050077">
    <property type="entry name" value="LexA_repressor"/>
</dbReference>
<dbReference type="Proteomes" id="UP000198779">
    <property type="component" value="Unassembled WGS sequence"/>
</dbReference>
<dbReference type="InterPro" id="IPR036286">
    <property type="entry name" value="LexA/Signal_pep-like_sf"/>
</dbReference>
<keyword evidence="4" id="KW-1185">Reference proteome</keyword>
<dbReference type="EMBL" id="FNCQ01000013">
    <property type="protein sequence ID" value="SDG95573.1"/>
    <property type="molecule type" value="Genomic_DNA"/>
</dbReference>
<evidence type="ECO:0000313" key="5">
    <source>
        <dbReference type="Proteomes" id="UP000199134"/>
    </source>
</evidence>
<gene>
    <name evidence="3" type="ORF">SAMN04487900_1222</name>
    <name evidence="2" type="ORF">SAMN04487901_11376</name>
</gene>
<reference evidence="3 4" key="2">
    <citation type="submission" date="2016-10" db="EMBL/GenBank/DDBJ databases">
        <authorList>
            <person name="Varghese N."/>
            <person name="Submissions S."/>
        </authorList>
    </citation>
    <scope>NUCLEOTIDE SEQUENCE</scope>
    <source>
        <strain evidence="3">BP1-145</strain>
        <strain evidence="4">BP1-148</strain>
    </source>
</reference>
<feature type="domain" description="Peptidase S24/S26A/S26B/S26C" evidence="1">
    <location>
        <begin position="30"/>
        <end position="147"/>
    </location>
</feature>
<proteinExistence type="predicted"/>
<dbReference type="OrthoDB" id="9787787at2"/>
<dbReference type="Proteomes" id="UP000199134">
    <property type="component" value="Unassembled WGS sequence"/>
</dbReference>
<evidence type="ECO:0000313" key="2">
    <source>
        <dbReference type="EMBL" id="SDG95573.1"/>
    </source>
</evidence>
<dbReference type="EMBL" id="FNIW01000022">
    <property type="protein sequence ID" value="SDO47901.1"/>
    <property type="molecule type" value="Genomic_DNA"/>
</dbReference>
<accession>A0A1H0JWY3</accession>
<dbReference type="PANTHER" id="PTHR33516:SF2">
    <property type="entry name" value="LEXA REPRESSOR-RELATED"/>
    <property type="match status" value="1"/>
</dbReference>
<dbReference type="InterPro" id="IPR015927">
    <property type="entry name" value="Peptidase_S24_S26A/B/C"/>
</dbReference>
<dbReference type="Pfam" id="PF00717">
    <property type="entry name" value="Peptidase_S24"/>
    <property type="match status" value="1"/>
</dbReference>
<organism evidence="3 5">
    <name type="scientific">Prevotella communis</name>
    <dbReference type="NCBI Taxonomy" id="2913614"/>
    <lineage>
        <taxon>Bacteria</taxon>
        <taxon>Pseudomonadati</taxon>
        <taxon>Bacteroidota</taxon>
        <taxon>Bacteroidia</taxon>
        <taxon>Bacteroidales</taxon>
        <taxon>Prevotellaceae</taxon>
        <taxon>Prevotella</taxon>
    </lineage>
</organism>
<evidence type="ECO:0000313" key="3">
    <source>
        <dbReference type="EMBL" id="SDO47901.1"/>
    </source>
</evidence>
<dbReference type="AlphaFoldDB" id="A0A1H0JWY3"/>
<accession>A0A1G7YGI6</accession>
<evidence type="ECO:0000259" key="1">
    <source>
        <dbReference type="Pfam" id="PF00717"/>
    </source>
</evidence>
<protein>
    <submittedName>
        <fullName evidence="3">Peptidase S24-like</fullName>
    </submittedName>
</protein>
<reference evidence="2 5" key="1">
    <citation type="submission" date="2016-10" db="EMBL/GenBank/DDBJ databases">
        <authorList>
            <person name="de Groot N.N."/>
        </authorList>
    </citation>
    <scope>NUCLEOTIDE SEQUENCE [LARGE SCALE GENOMIC DNA]</scope>
    <source>
        <strain evidence="5">BP1-145</strain>
        <strain evidence="2">BP1-148</strain>
    </source>
</reference>
<dbReference type="Gene3D" id="2.10.109.10">
    <property type="entry name" value="Umud Fragment, subunit A"/>
    <property type="match status" value="1"/>
</dbReference>
<dbReference type="PANTHER" id="PTHR33516">
    <property type="entry name" value="LEXA REPRESSOR"/>
    <property type="match status" value="1"/>
</dbReference>